<organism evidence="2 3">
    <name type="scientific">Vibrio aerogenes CECT 7868</name>
    <dbReference type="NCBI Taxonomy" id="1216006"/>
    <lineage>
        <taxon>Bacteria</taxon>
        <taxon>Pseudomonadati</taxon>
        <taxon>Pseudomonadota</taxon>
        <taxon>Gammaproteobacteria</taxon>
        <taxon>Vibrionales</taxon>
        <taxon>Vibrionaceae</taxon>
        <taxon>Vibrio</taxon>
    </lineage>
</organism>
<reference evidence="2 3" key="1">
    <citation type="submission" date="2016-11" db="EMBL/GenBank/DDBJ databases">
        <authorList>
            <person name="Jaros S."/>
            <person name="Januszkiewicz K."/>
            <person name="Wedrychowicz H."/>
        </authorList>
    </citation>
    <scope>NUCLEOTIDE SEQUENCE [LARGE SCALE GENOMIC DNA]</scope>
    <source>
        <strain evidence="2 3">CECT 7868</strain>
    </source>
</reference>
<protein>
    <submittedName>
        <fullName evidence="2">Uncharacterized protein</fullName>
    </submittedName>
</protein>
<evidence type="ECO:0000313" key="3">
    <source>
        <dbReference type="Proteomes" id="UP000184608"/>
    </source>
</evidence>
<feature type="transmembrane region" description="Helical" evidence="1">
    <location>
        <begin position="12"/>
        <end position="34"/>
    </location>
</feature>
<sequence>MIDIFDDVSTVTMGIISIYALLWTIPGVIISIVISMGSYQHIIFLDKQLAKDLDKLYDSNGQMRNPLFTTIANRYHKYCILYPFIRDRATTGSVKFKVFMWLNSLGFWCWIIGLVFMLFS</sequence>
<keyword evidence="1" id="KW-1133">Transmembrane helix</keyword>
<evidence type="ECO:0000313" key="2">
    <source>
        <dbReference type="EMBL" id="SHH74851.1"/>
    </source>
</evidence>
<accession>A0A1M5VI01</accession>
<keyword evidence="3" id="KW-1185">Reference proteome</keyword>
<evidence type="ECO:0000256" key="1">
    <source>
        <dbReference type="SAM" id="Phobius"/>
    </source>
</evidence>
<keyword evidence="1" id="KW-0812">Transmembrane</keyword>
<keyword evidence="1" id="KW-0472">Membrane</keyword>
<dbReference type="Proteomes" id="UP000184608">
    <property type="component" value="Unassembled WGS sequence"/>
</dbReference>
<dbReference type="EMBL" id="FQXZ01000005">
    <property type="protein sequence ID" value="SHH74851.1"/>
    <property type="molecule type" value="Genomic_DNA"/>
</dbReference>
<feature type="transmembrane region" description="Helical" evidence="1">
    <location>
        <begin position="98"/>
        <end position="119"/>
    </location>
</feature>
<gene>
    <name evidence="2" type="ORF">VA7868_00397</name>
</gene>
<dbReference type="AlphaFoldDB" id="A0A1M5VI01"/>
<proteinExistence type="predicted"/>
<name>A0A1M5VI01_9VIBR</name>